<comment type="subcellular location">
    <subcellularLocation>
        <location evidence="1">Cell membrane</location>
        <topology evidence="1">Multi-pass membrane protein</topology>
    </subcellularLocation>
</comment>
<keyword evidence="5 7" id="KW-1133">Transmembrane helix</keyword>
<evidence type="ECO:0000256" key="7">
    <source>
        <dbReference type="SAM" id="Phobius"/>
    </source>
</evidence>
<dbReference type="Pfam" id="PF00571">
    <property type="entry name" value="CBS"/>
    <property type="match status" value="1"/>
</dbReference>
<evidence type="ECO:0000256" key="3">
    <source>
        <dbReference type="ARBA" id="ARBA00022692"/>
    </source>
</evidence>
<dbReference type="InterPro" id="IPR000644">
    <property type="entry name" value="CBS_dom"/>
</dbReference>
<dbReference type="GO" id="GO:0005886">
    <property type="term" value="C:plasma membrane"/>
    <property type="evidence" value="ECO:0007669"/>
    <property type="project" value="UniProtKB-SubCell"/>
</dbReference>
<dbReference type="InterPro" id="IPR046342">
    <property type="entry name" value="CBS_dom_sf"/>
</dbReference>
<evidence type="ECO:0000256" key="4">
    <source>
        <dbReference type="ARBA" id="ARBA00022737"/>
    </source>
</evidence>
<feature type="transmembrane region" description="Helical" evidence="7">
    <location>
        <begin position="58"/>
        <end position="79"/>
    </location>
</feature>
<evidence type="ECO:0000256" key="5">
    <source>
        <dbReference type="ARBA" id="ARBA00022989"/>
    </source>
</evidence>
<feature type="transmembrane region" description="Helical" evidence="7">
    <location>
        <begin position="130"/>
        <end position="151"/>
    </location>
</feature>
<accession>A0A6J6IJK7</accession>
<dbReference type="InterPro" id="IPR044751">
    <property type="entry name" value="Ion_transp-like_CBS"/>
</dbReference>
<evidence type="ECO:0000256" key="2">
    <source>
        <dbReference type="ARBA" id="ARBA00022475"/>
    </source>
</evidence>
<dbReference type="CDD" id="cd04590">
    <property type="entry name" value="CBS_pair_CorC_HlyC_assoc"/>
    <property type="match status" value="1"/>
</dbReference>
<proteinExistence type="predicted"/>
<dbReference type="PROSITE" id="PS51371">
    <property type="entry name" value="CBS"/>
    <property type="match status" value="1"/>
</dbReference>
<reference evidence="10" key="1">
    <citation type="submission" date="2020-05" db="EMBL/GenBank/DDBJ databases">
        <authorList>
            <person name="Chiriac C."/>
            <person name="Salcher M."/>
            <person name="Ghai R."/>
            <person name="Kavagutti S V."/>
        </authorList>
    </citation>
    <scope>NUCLEOTIDE SEQUENCE</scope>
</reference>
<organism evidence="10">
    <name type="scientific">freshwater metagenome</name>
    <dbReference type="NCBI Taxonomy" id="449393"/>
    <lineage>
        <taxon>unclassified sequences</taxon>
        <taxon>metagenomes</taxon>
        <taxon>ecological metagenomes</taxon>
    </lineage>
</organism>
<name>A0A6J6IJK7_9ZZZZ</name>
<feature type="transmembrane region" description="Helical" evidence="7">
    <location>
        <begin position="99"/>
        <end position="118"/>
    </location>
</feature>
<keyword evidence="6 7" id="KW-0472">Membrane</keyword>
<evidence type="ECO:0000256" key="1">
    <source>
        <dbReference type="ARBA" id="ARBA00004651"/>
    </source>
</evidence>
<dbReference type="InterPro" id="IPR051676">
    <property type="entry name" value="UPF0053_domain"/>
</dbReference>
<dbReference type="SUPFAM" id="SSF54631">
    <property type="entry name" value="CBS-domain pair"/>
    <property type="match status" value="1"/>
</dbReference>
<dbReference type="AlphaFoldDB" id="A0A6J6IJK7"/>
<evidence type="ECO:0000256" key="6">
    <source>
        <dbReference type="ARBA" id="ARBA00023136"/>
    </source>
</evidence>
<dbReference type="EMBL" id="CAEZVM010000003">
    <property type="protein sequence ID" value="CAB4624599.1"/>
    <property type="molecule type" value="Genomic_DNA"/>
</dbReference>
<feature type="domain" description="CBS" evidence="8">
    <location>
        <begin position="222"/>
        <end position="279"/>
    </location>
</feature>
<evidence type="ECO:0000259" key="9">
    <source>
        <dbReference type="PROSITE" id="PS51846"/>
    </source>
</evidence>
<protein>
    <submittedName>
        <fullName evidence="10">Unannotated protein</fullName>
    </submittedName>
</protein>
<feature type="domain" description="CNNM transmembrane" evidence="9">
    <location>
        <begin position="1"/>
        <end position="203"/>
    </location>
</feature>
<evidence type="ECO:0000313" key="10">
    <source>
        <dbReference type="EMBL" id="CAB4624599.1"/>
    </source>
</evidence>
<dbReference type="Gene3D" id="3.10.580.10">
    <property type="entry name" value="CBS-domain"/>
    <property type="match status" value="1"/>
</dbReference>
<dbReference type="InterPro" id="IPR002550">
    <property type="entry name" value="CNNM"/>
</dbReference>
<dbReference type="PROSITE" id="PS51846">
    <property type="entry name" value="CNNM"/>
    <property type="match status" value="1"/>
</dbReference>
<dbReference type="PANTHER" id="PTHR43099">
    <property type="entry name" value="UPF0053 PROTEIN YRKA"/>
    <property type="match status" value="1"/>
</dbReference>
<keyword evidence="3 7" id="KW-0812">Transmembrane</keyword>
<keyword evidence="2" id="KW-1003">Cell membrane</keyword>
<dbReference type="PANTHER" id="PTHR43099:SF5">
    <property type="entry name" value="HLYC_CORC FAMILY TRANSPORTER"/>
    <property type="match status" value="1"/>
</dbReference>
<dbReference type="Pfam" id="PF01595">
    <property type="entry name" value="CNNM"/>
    <property type="match status" value="1"/>
</dbReference>
<sequence length="346" mass="37871">MNSDLAALLLFIALLVANAFFVGSEFAAISVRRAQIEPLAEKGNRSAKITLRALEKVSLMLATAQLGITLCSLLILTVVEPSIHHLLENPLAQTGLPPVWVDAVAFMIALVIVTYLHVVVGEMVPKNISFSIPTAAALVLVPPLYAITWILRPLVVSLNFVANSILRLFGVKPLDEILSSFTLEQVEDIVEHSTKEGVLIDASGTLSKTFEFTEKKVRDVAISQDRLVSFQRGVTGREIEQAAAKHGFSRYLLVDDDKELIGYLHLKDVIDLSDDKADSPIETKRIRNLISLPEEMELEDALAAMRKVGAHLAKSFNANGDVNGVLFLEDILEVLVGEVQDATTKR</sequence>
<keyword evidence="4" id="KW-0677">Repeat</keyword>
<evidence type="ECO:0000259" key="8">
    <source>
        <dbReference type="PROSITE" id="PS51371"/>
    </source>
</evidence>
<gene>
    <name evidence="10" type="ORF">UFOPK2032_00131</name>
</gene>